<dbReference type="RefSeq" id="WP_193687106.1">
    <property type="nucleotide sequence ID" value="NZ_CP062941.1"/>
</dbReference>
<name>A0A7L9U748_9BURK</name>
<evidence type="ECO:0000313" key="3">
    <source>
        <dbReference type="EMBL" id="QOL50082.1"/>
    </source>
</evidence>
<feature type="chain" id="PRO_5032356432" evidence="1">
    <location>
        <begin position="20"/>
        <end position="208"/>
    </location>
</feature>
<sequence length="208" mass="22091">MRALPLVLALSLSAGAASAADQVRAAAPFTSINVQGPISVTVDASAAQQSLRVRGSDKFLDNLTSEVVNGELRVRMRDKNVNTAHDDQRIIIAMPQLRAFNAEGAGEIKLDNVRGERLDVGYRGAGSMAINGQVKTFKMTAEGVGEVDARALIANETDIRFQGIGDVKVYAKDRLDVKVQGMGSLSYYGRPRTVNKSVQGLGSVSAGD</sequence>
<dbReference type="AlphaFoldDB" id="A0A7L9U748"/>
<keyword evidence="4" id="KW-1185">Reference proteome</keyword>
<dbReference type="PANTHER" id="PTHR39200:SF1">
    <property type="entry name" value="AUTO-TRANSPORTER ADHESIN HEAD GIN DOMAIN-CONTAINING PROTEIN-RELATED"/>
    <property type="match status" value="1"/>
</dbReference>
<dbReference type="EMBL" id="CP062941">
    <property type="protein sequence ID" value="QOL50082.1"/>
    <property type="molecule type" value="Genomic_DNA"/>
</dbReference>
<feature type="domain" description="Putative auto-transporter adhesin head GIN" evidence="2">
    <location>
        <begin position="28"/>
        <end position="191"/>
    </location>
</feature>
<dbReference type="Pfam" id="PF10988">
    <property type="entry name" value="DUF2807"/>
    <property type="match status" value="1"/>
</dbReference>
<evidence type="ECO:0000313" key="4">
    <source>
        <dbReference type="Proteomes" id="UP000593875"/>
    </source>
</evidence>
<dbReference type="InterPro" id="IPR021255">
    <property type="entry name" value="DUF2807"/>
</dbReference>
<evidence type="ECO:0000256" key="1">
    <source>
        <dbReference type="SAM" id="SignalP"/>
    </source>
</evidence>
<dbReference type="Gene3D" id="2.160.20.120">
    <property type="match status" value="1"/>
</dbReference>
<dbReference type="PANTHER" id="PTHR39200">
    <property type="entry name" value="HYPOTHETICAL EXPORTED PROTEIN"/>
    <property type="match status" value="1"/>
</dbReference>
<organism evidence="3 4">
    <name type="scientific">Massilia litorea</name>
    <dbReference type="NCBI Taxonomy" id="2769491"/>
    <lineage>
        <taxon>Bacteria</taxon>
        <taxon>Pseudomonadati</taxon>
        <taxon>Pseudomonadota</taxon>
        <taxon>Betaproteobacteria</taxon>
        <taxon>Burkholderiales</taxon>
        <taxon>Oxalobacteraceae</taxon>
        <taxon>Telluria group</taxon>
        <taxon>Massilia</taxon>
    </lineage>
</organism>
<protein>
    <submittedName>
        <fullName evidence="3">DUF2807 domain-containing protein</fullName>
    </submittedName>
</protein>
<dbReference type="Proteomes" id="UP000593875">
    <property type="component" value="Chromosome"/>
</dbReference>
<reference evidence="3 4" key="1">
    <citation type="submission" date="2020-10" db="EMBL/GenBank/DDBJ databases">
        <title>Genome sequencing of Massilia sp. LPB0304.</title>
        <authorList>
            <person name="Kim J."/>
        </authorList>
    </citation>
    <scope>NUCLEOTIDE SEQUENCE [LARGE SCALE GENOMIC DNA]</scope>
    <source>
        <strain evidence="3 4">LPB0304</strain>
    </source>
</reference>
<evidence type="ECO:0000259" key="2">
    <source>
        <dbReference type="Pfam" id="PF10988"/>
    </source>
</evidence>
<keyword evidence="1" id="KW-0732">Signal</keyword>
<dbReference type="KEGG" id="mlir:LPB04_01785"/>
<accession>A0A7L9U748</accession>
<feature type="signal peptide" evidence="1">
    <location>
        <begin position="1"/>
        <end position="19"/>
    </location>
</feature>
<gene>
    <name evidence="3" type="ORF">LPB04_01785</name>
</gene>
<proteinExistence type="predicted"/>